<dbReference type="PROSITE" id="PS51767">
    <property type="entry name" value="PEPTIDASE_A1"/>
    <property type="match status" value="1"/>
</dbReference>
<dbReference type="AlphaFoldDB" id="A0A0F4ZCR4"/>
<evidence type="ECO:0000256" key="4">
    <source>
        <dbReference type="SAM" id="MobiDB-lite"/>
    </source>
</evidence>
<protein>
    <recommendedName>
        <fullName evidence="6">Peptidase A1 domain-containing protein</fullName>
    </recommendedName>
</protein>
<reference evidence="7 8" key="1">
    <citation type="submission" date="2015-03" db="EMBL/GenBank/DDBJ databases">
        <authorList>
            <person name="Radwan O."/>
            <person name="Al-Naeli F.A."/>
            <person name="Rendon G.A."/>
            <person name="Fields C."/>
        </authorList>
    </citation>
    <scope>NUCLEOTIDE SEQUENCE [LARGE SCALE GENOMIC DNA]</scope>
    <source>
        <strain evidence="7">CR-DP1</strain>
    </source>
</reference>
<accession>A0A0F4ZCR4</accession>
<dbReference type="InterPro" id="IPR033121">
    <property type="entry name" value="PEPTIDASE_A1"/>
</dbReference>
<feature type="active site" evidence="2">
    <location>
        <position position="668"/>
    </location>
</feature>
<keyword evidence="3" id="KW-1015">Disulfide bond</keyword>
<feature type="disulfide bond" evidence="3">
    <location>
        <begin position="704"/>
        <end position="740"/>
    </location>
</feature>
<feature type="region of interest" description="Disordered" evidence="4">
    <location>
        <begin position="348"/>
        <end position="380"/>
    </location>
</feature>
<sequence length="1039" mass="107087">MARYSMLVLGLAAPLISAWPQIFENGVDGIILTERENNQGHRIPYQVIKARDLPADSQDSPQETLPVEYDPEKRELVHSAKFRGRGLPVVSDSLSVTLPVPVTKGAVTPGDANEDKDKRTLPVVTSDPDSLFKITLPVTKGSAVSSKDADHEKRGLPVVDSDSLSITLPVGKISQIEGNLKRGLPVVAEDPEMLYKISLPMSDAVKRGLPVVTSDPESLYKITLPVARPPSKRDDEDDEALEISLPVEFAERSQLPVDTDPEDVFEVTLPVTLNSRGLPVVTSDPESLYKITLPVTKSSASTPKRALSLTGTPRLSLHLPVVHSSGSKRGLPTNTTSGDDAFTITLPVSKPSGNTKQARQHDASAPSTVTLRPPTDEENVPMKHYAQGRRSEYGRSVRRTPSGVLKMPVVKREKRGLTRRGNSEVDIALEKLQKEKRADGSAISISVANRSDVAYYAQLDFGTPPQSIYVQIDTGSFELWVNPTCDNLSSGDKIFCEAVGHYDVNSSSTVTGPDGSKSLVYGIGAANVTYYKDSISIGSSATMRQVQFGVANSTEDQFAGILGLGYGYGATISYKNFIDELASQNVTQTRTFSIGLGAKDKTDGVLVFGGVDTAKFTGPLVKLPIIPAAKSPDGVPRYWVQMENITLTPPSGQTSAMYNGSDIPAFLDSGATLTLLPPKLADAIAADFGATDGVSSNGFYSVDCAVAKANGTVDFGFNGITVHVPYAEMVRTLATSPPSCWLGFVPSTQFTLLGDTFLRSVYAVIDIDNDNAYLAEYSDCGEQLLSVSNGTNLATVTGKCAKTVAEVVLPTGTPTSSASDVPAVARTTTPVSSSTSKAKSTTTTAHSSATTSDADAKSKTTASSTSAAETAAPTGSDSNSGSDSGSGSDSDSDSGSNSGSDSDSNTGSGSDSDSNTGSDSGSDSGSGSDSSSGSGSGSSGSTGSSGGSSSGSSSDSESSPAAGAGASSGASSGSSDSSPASGTASDADSAPSSAAAAAASSSAASNATTQTAGASLVGSSRLGSLVSTMAVLAGVFSLL</sequence>
<dbReference type="EMBL" id="LAEV01001439">
    <property type="protein sequence ID" value="KKA28040.1"/>
    <property type="molecule type" value="Genomic_DNA"/>
</dbReference>
<comment type="caution">
    <text evidence="7">The sequence shown here is derived from an EMBL/GenBank/DDBJ whole genome shotgun (WGS) entry which is preliminary data.</text>
</comment>
<feature type="chain" id="PRO_5002482528" description="Peptidase A1 domain-containing protein" evidence="5">
    <location>
        <begin position="19"/>
        <end position="1039"/>
    </location>
</feature>
<feature type="region of interest" description="Disordered" evidence="4">
    <location>
        <begin position="812"/>
        <end position="1012"/>
    </location>
</feature>
<dbReference type="Pfam" id="PF00026">
    <property type="entry name" value="Asp"/>
    <property type="match status" value="1"/>
</dbReference>
<evidence type="ECO:0000256" key="1">
    <source>
        <dbReference type="ARBA" id="ARBA00007447"/>
    </source>
</evidence>
<evidence type="ECO:0000256" key="5">
    <source>
        <dbReference type="SAM" id="SignalP"/>
    </source>
</evidence>
<evidence type="ECO:0000259" key="6">
    <source>
        <dbReference type="PROSITE" id="PS51767"/>
    </source>
</evidence>
<evidence type="ECO:0000313" key="8">
    <source>
        <dbReference type="Proteomes" id="UP000033483"/>
    </source>
</evidence>
<keyword evidence="8" id="KW-1185">Reference proteome</keyword>
<dbReference type="GO" id="GO:0004190">
    <property type="term" value="F:aspartic-type endopeptidase activity"/>
    <property type="evidence" value="ECO:0007669"/>
    <property type="project" value="InterPro"/>
</dbReference>
<feature type="compositionally biased region" description="Low complexity" evidence="4">
    <location>
        <begin position="950"/>
        <end position="1012"/>
    </location>
</feature>
<dbReference type="SUPFAM" id="SSF50630">
    <property type="entry name" value="Acid proteases"/>
    <property type="match status" value="1"/>
</dbReference>
<feature type="signal peptide" evidence="5">
    <location>
        <begin position="1"/>
        <end position="18"/>
    </location>
</feature>
<organism evidence="7 8">
    <name type="scientific">Thielaviopsis punctulata</name>
    <dbReference type="NCBI Taxonomy" id="72032"/>
    <lineage>
        <taxon>Eukaryota</taxon>
        <taxon>Fungi</taxon>
        <taxon>Dikarya</taxon>
        <taxon>Ascomycota</taxon>
        <taxon>Pezizomycotina</taxon>
        <taxon>Sordariomycetes</taxon>
        <taxon>Hypocreomycetidae</taxon>
        <taxon>Microascales</taxon>
        <taxon>Ceratocystidaceae</taxon>
        <taxon>Thielaviopsis</taxon>
    </lineage>
</organism>
<name>A0A0F4ZCR4_9PEZI</name>
<dbReference type="Gene3D" id="2.40.70.10">
    <property type="entry name" value="Acid Proteases"/>
    <property type="match status" value="2"/>
</dbReference>
<dbReference type="Proteomes" id="UP000033483">
    <property type="component" value="Unassembled WGS sequence"/>
</dbReference>
<proteinExistence type="inferred from homology"/>
<dbReference type="InterPro" id="IPR021109">
    <property type="entry name" value="Peptidase_aspartic_dom_sf"/>
</dbReference>
<dbReference type="PRINTS" id="PR00792">
    <property type="entry name" value="PEPSIN"/>
</dbReference>
<feature type="active site" evidence="2">
    <location>
        <position position="473"/>
    </location>
</feature>
<dbReference type="GO" id="GO:0006508">
    <property type="term" value="P:proteolysis"/>
    <property type="evidence" value="ECO:0007669"/>
    <property type="project" value="InterPro"/>
</dbReference>
<feature type="compositionally biased region" description="Gly residues" evidence="4">
    <location>
        <begin position="934"/>
        <end position="949"/>
    </location>
</feature>
<dbReference type="OrthoDB" id="771136at2759"/>
<evidence type="ECO:0000256" key="3">
    <source>
        <dbReference type="PIRSR" id="PIRSR601461-2"/>
    </source>
</evidence>
<gene>
    <name evidence="7" type="ORF">TD95_001556</name>
</gene>
<keyword evidence="5" id="KW-0732">Signal</keyword>
<dbReference type="PANTHER" id="PTHR47966">
    <property type="entry name" value="BETA-SITE APP-CLEAVING ENZYME, ISOFORM A-RELATED"/>
    <property type="match status" value="1"/>
</dbReference>
<feature type="compositionally biased region" description="Low complexity" evidence="4">
    <location>
        <begin position="823"/>
        <end position="933"/>
    </location>
</feature>
<evidence type="ECO:0000256" key="2">
    <source>
        <dbReference type="PIRSR" id="PIRSR601461-1"/>
    </source>
</evidence>
<feature type="domain" description="Peptidase A1" evidence="6">
    <location>
        <begin position="455"/>
        <end position="775"/>
    </location>
</feature>
<dbReference type="PANTHER" id="PTHR47966:SF65">
    <property type="entry name" value="ASPARTIC-TYPE ENDOPEPTIDASE"/>
    <property type="match status" value="1"/>
</dbReference>
<evidence type="ECO:0000313" key="7">
    <source>
        <dbReference type="EMBL" id="KKA28040.1"/>
    </source>
</evidence>
<dbReference type="InterPro" id="IPR001461">
    <property type="entry name" value="Aspartic_peptidase_A1"/>
</dbReference>
<comment type="similarity">
    <text evidence="1">Belongs to the peptidase A1 family.</text>
</comment>